<name>A0A8H1LL26_9ACTN</name>
<dbReference type="RefSeq" id="WP_016466949.1">
    <property type="nucleotide sequence ID" value="NZ_CP103060.1"/>
</dbReference>
<dbReference type="AlphaFoldDB" id="A0A8H1LL26"/>
<proteinExistence type="predicted"/>
<gene>
    <name evidence="1" type="ORF">D8771_05305</name>
</gene>
<dbReference type="Proteomes" id="UP000298111">
    <property type="component" value="Unassembled WGS sequence"/>
</dbReference>
<evidence type="ECO:0000313" key="1">
    <source>
        <dbReference type="EMBL" id="TGG87162.1"/>
    </source>
</evidence>
<evidence type="ECO:0000313" key="2">
    <source>
        <dbReference type="Proteomes" id="UP000298111"/>
    </source>
</evidence>
<dbReference type="EMBL" id="RCIY01000029">
    <property type="protein sequence ID" value="TGG87162.1"/>
    <property type="molecule type" value="Genomic_DNA"/>
</dbReference>
<reference evidence="1 2" key="1">
    <citation type="submission" date="2018-10" db="EMBL/GenBank/DDBJ databases">
        <title>Isolation of pseudouridimycin from Streptomyces albus DSM 40763.</title>
        <authorList>
            <person name="Rosenqvist P."/>
            <person name="Metsae-Ketelae M."/>
            <person name="Virta P."/>
        </authorList>
    </citation>
    <scope>NUCLEOTIDE SEQUENCE [LARGE SCALE GENOMIC DNA]</scope>
    <source>
        <strain evidence="1 2">DSM 40763</strain>
    </source>
</reference>
<dbReference type="GeneID" id="75185710"/>
<sequence>MTSTAQPTRAGASAAPGALDTAVESAVRKARRAADLSYGCGCGLPTVNISDVLRAAQDPAGTMITRAQAAAALRTYLETRWPLDLRTDAYLHPGGRREAKPAAVPVP</sequence>
<accession>A0A8H1LL26</accession>
<organism evidence="1 2">
    <name type="scientific">Streptomyces albus</name>
    <dbReference type="NCBI Taxonomy" id="1888"/>
    <lineage>
        <taxon>Bacteria</taxon>
        <taxon>Bacillati</taxon>
        <taxon>Actinomycetota</taxon>
        <taxon>Actinomycetes</taxon>
        <taxon>Kitasatosporales</taxon>
        <taxon>Streptomycetaceae</taxon>
        <taxon>Streptomyces</taxon>
    </lineage>
</organism>
<protein>
    <submittedName>
        <fullName evidence="1">Uncharacterized protein</fullName>
    </submittedName>
</protein>
<comment type="caution">
    <text evidence="1">The sequence shown here is derived from an EMBL/GenBank/DDBJ whole genome shotgun (WGS) entry which is preliminary data.</text>
</comment>